<feature type="transmembrane region" description="Helical" evidence="1">
    <location>
        <begin position="89"/>
        <end position="107"/>
    </location>
</feature>
<evidence type="ECO:0000313" key="2">
    <source>
        <dbReference type="EMBL" id="QGG51232.1"/>
    </source>
</evidence>
<evidence type="ECO:0000313" key="3">
    <source>
        <dbReference type="Proteomes" id="UP000373269"/>
    </source>
</evidence>
<organism evidence="2 3">
    <name type="scientific">Lysinibacillus pakistanensis</name>
    <dbReference type="NCBI Taxonomy" id="759811"/>
    <lineage>
        <taxon>Bacteria</taxon>
        <taxon>Bacillati</taxon>
        <taxon>Bacillota</taxon>
        <taxon>Bacilli</taxon>
        <taxon>Bacillales</taxon>
        <taxon>Bacillaceae</taxon>
        <taxon>Lysinibacillus</taxon>
    </lineage>
</organism>
<keyword evidence="1" id="KW-0812">Transmembrane</keyword>
<keyword evidence="3" id="KW-1185">Reference proteome</keyword>
<sequence>MLLLNLALRFLLEICLLIALGYWGMQTGKGWFLKICLGIGVPMIFAFIWALFGSPKATMPLNGAFHFMLEFVMFSLAVIALYAAGRKQLASIFAILIIINQILLTFFNQRA</sequence>
<dbReference type="InterPro" id="IPR021214">
    <property type="entry name" value="DUF2568"/>
</dbReference>
<dbReference type="EMBL" id="CP045835">
    <property type="protein sequence ID" value="QGG51232.1"/>
    <property type="molecule type" value="Genomic_DNA"/>
</dbReference>
<accession>A0ABX6DBK0</accession>
<feature type="transmembrane region" description="Helical" evidence="1">
    <location>
        <begin position="31"/>
        <end position="52"/>
    </location>
</feature>
<feature type="transmembrane region" description="Helical" evidence="1">
    <location>
        <begin position="64"/>
        <end position="83"/>
    </location>
</feature>
<feature type="transmembrane region" description="Helical" evidence="1">
    <location>
        <begin position="7"/>
        <end position="25"/>
    </location>
</feature>
<keyword evidence="1" id="KW-0472">Membrane</keyword>
<gene>
    <name evidence="2" type="ORF">GDS87_09765</name>
</gene>
<protein>
    <submittedName>
        <fullName evidence="2">DUF2568 domain-containing protein</fullName>
    </submittedName>
</protein>
<evidence type="ECO:0000256" key="1">
    <source>
        <dbReference type="SAM" id="Phobius"/>
    </source>
</evidence>
<dbReference type="Proteomes" id="UP000373269">
    <property type="component" value="Chromosome"/>
</dbReference>
<keyword evidence="1" id="KW-1133">Transmembrane helix</keyword>
<reference evidence="2 3" key="1">
    <citation type="submission" date="2019-11" db="EMBL/GenBank/DDBJ databases">
        <title>Whole Genome Sequencing and Comparative Genomic Analyses of Lysinibacillus pakistanensis LZH-9, a Halotolerant Strain with Excellent COD Removal Capability.</title>
        <authorList>
            <person name="Zhou H."/>
        </authorList>
    </citation>
    <scope>NUCLEOTIDE SEQUENCE [LARGE SCALE GENOMIC DNA]</scope>
    <source>
        <strain evidence="2 3">LZH-9</strain>
    </source>
</reference>
<name>A0ABX6DBK0_9BACI</name>
<dbReference type="RefSeq" id="WP_369595439.1">
    <property type="nucleotide sequence ID" value="NZ_CP045835.1"/>
</dbReference>
<proteinExistence type="predicted"/>
<dbReference type="Pfam" id="PF10823">
    <property type="entry name" value="DUF2568"/>
    <property type="match status" value="1"/>
</dbReference>